<dbReference type="AlphaFoldDB" id="A0A382WRZ1"/>
<name>A0A382WRZ1_9ZZZZ</name>
<dbReference type="EMBL" id="UINC01161891">
    <property type="protein sequence ID" value="SVD61340.1"/>
    <property type="molecule type" value="Genomic_DNA"/>
</dbReference>
<gene>
    <name evidence="1" type="ORF">METZ01_LOCUS414194</name>
</gene>
<proteinExistence type="predicted"/>
<evidence type="ECO:0000313" key="1">
    <source>
        <dbReference type="EMBL" id="SVD61340.1"/>
    </source>
</evidence>
<reference evidence="1" key="1">
    <citation type="submission" date="2018-05" db="EMBL/GenBank/DDBJ databases">
        <authorList>
            <person name="Lanie J.A."/>
            <person name="Ng W.-L."/>
            <person name="Kazmierczak K.M."/>
            <person name="Andrzejewski T.M."/>
            <person name="Davidsen T.M."/>
            <person name="Wayne K.J."/>
            <person name="Tettelin H."/>
            <person name="Glass J.I."/>
            <person name="Rusch D."/>
            <person name="Podicherti R."/>
            <person name="Tsui H.-C.T."/>
            <person name="Winkler M.E."/>
        </authorList>
    </citation>
    <scope>NUCLEOTIDE SEQUENCE</scope>
</reference>
<dbReference type="Gene3D" id="3.40.50.150">
    <property type="entry name" value="Vaccinia Virus protein VP39"/>
    <property type="match status" value="1"/>
</dbReference>
<protein>
    <recommendedName>
        <fullName evidence="2">Methyltransferase type 11 domain-containing protein</fullName>
    </recommendedName>
</protein>
<feature type="non-terminal residue" evidence="1">
    <location>
        <position position="1"/>
    </location>
</feature>
<accession>A0A382WRZ1</accession>
<evidence type="ECO:0008006" key="2">
    <source>
        <dbReference type="Google" id="ProtNLM"/>
    </source>
</evidence>
<sequence length="72" mass="7951">LRFGHGLYFNRVVPWVGGLLSDRDAYQYLPRSVAYLPDRAELLTLIADAGFVEVGKESLSGGIAQLLTATRR</sequence>
<organism evidence="1">
    <name type="scientific">marine metagenome</name>
    <dbReference type="NCBI Taxonomy" id="408172"/>
    <lineage>
        <taxon>unclassified sequences</taxon>
        <taxon>metagenomes</taxon>
        <taxon>ecological metagenomes</taxon>
    </lineage>
</organism>
<dbReference type="InterPro" id="IPR029063">
    <property type="entry name" value="SAM-dependent_MTases_sf"/>
</dbReference>
<dbReference type="Pfam" id="PF01209">
    <property type="entry name" value="Ubie_methyltran"/>
    <property type="match status" value="1"/>
</dbReference>